<dbReference type="GO" id="GO:0046872">
    <property type="term" value="F:metal ion binding"/>
    <property type="evidence" value="ECO:0007669"/>
    <property type="project" value="UniProtKB-UniRule"/>
</dbReference>
<keyword evidence="6 7" id="KW-0482">Metalloprotease</keyword>
<dbReference type="EMBL" id="SLVJ01000002">
    <property type="protein sequence ID" value="TCM69884.1"/>
    <property type="molecule type" value="Genomic_DNA"/>
</dbReference>
<protein>
    <submittedName>
        <fullName evidence="10">Thimet oligopeptidase</fullName>
    </submittedName>
</protein>
<dbReference type="InterPro" id="IPR001567">
    <property type="entry name" value="Pept_M3A_M3B_dom"/>
</dbReference>
<keyword evidence="4 7" id="KW-0378">Hydrolase</keyword>
<evidence type="ECO:0000313" key="10">
    <source>
        <dbReference type="EMBL" id="TCM69884.1"/>
    </source>
</evidence>
<dbReference type="InterPro" id="IPR024079">
    <property type="entry name" value="MetalloPept_cat_dom_sf"/>
</dbReference>
<keyword evidence="8" id="KW-0732">Signal</keyword>
<evidence type="ECO:0000256" key="7">
    <source>
        <dbReference type="RuleBase" id="RU003435"/>
    </source>
</evidence>
<evidence type="ECO:0000256" key="6">
    <source>
        <dbReference type="ARBA" id="ARBA00023049"/>
    </source>
</evidence>
<evidence type="ECO:0000256" key="4">
    <source>
        <dbReference type="ARBA" id="ARBA00022801"/>
    </source>
</evidence>
<dbReference type="GO" id="GO:0004222">
    <property type="term" value="F:metalloendopeptidase activity"/>
    <property type="evidence" value="ECO:0007669"/>
    <property type="project" value="InterPro"/>
</dbReference>
<comment type="caution">
    <text evidence="10">The sequence shown here is derived from an EMBL/GenBank/DDBJ whole genome shotgun (WGS) entry which is preliminary data.</text>
</comment>
<dbReference type="InterPro" id="IPR045090">
    <property type="entry name" value="Pept_M3A_M3B"/>
</dbReference>
<feature type="chain" id="PRO_5020328899" evidence="8">
    <location>
        <begin position="27"/>
        <end position="671"/>
    </location>
</feature>
<name>A0A4R1XYS0_ACICA</name>
<sequence length="671" mass="76698">MKIKSVKFSLIYLCMFSLLSPEKTLAAEPVRTELPLFKASQIPQLCESNINQVNKKILEIENSSSALSSESALVTWDKLFANFEDFYGAIGIYSNVDPDPKLRKAAEECEIKINQLMVNIFQNPKLYHYVKSAQAADEIDQKYRVDVLDQFERTGVQLSAEKAKRLKEILDELTKIEQVYARNIRDNPKKLAFSPAEMKGLPKSYLSNLSKDKKGHYLLGFEYPEYSPFMQLAENDAARKRYQTAFTRRGTDSNLALLKRAIDLRYEQAQLFDLPSYADLVLKNRMAQNPQAVNQFLAEIKVQVAPLEKKEVAALSAFKAETLKIPVEQAVVERWSEAYWSEKLKQAQFKIDQEQLRKYFPTTATKKWLFAISENLYGIKFVPIKLKSWHKEVEYYDVIDSQTDQFLGGLYMDMFPRAGKYGHAAVWSVRGGSTLLERKPISVLVTNFNRDGLNSNELETFVHEFGHALHGILSNTRYAGQSGTSVERDFVEAPSQMYEEWARREESLSKIADYCDPECPRVDGDLVQRLTAAHNYGQGLHYARQTLYAQYDMALHAANASQLKPLELWKQMESQTALGYVATSQFPGQFGHLMGGYQAGYYGYMWSEVLALDMLSVFEGNLNNPVIGQRYRQMILSEGSQKPTAQIVRQFIGREPNKEAFFKEISGQRVK</sequence>
<evidence type="ECO:0000256" key="1">
    <source>
        <dbReference type="ARBA" id="ARBA00006040"/>
    </source>
</evidence>
<evidence type="ECO:0000256" key="5">
    <source>
        <dbReference type="ARBA" id="ARBA00022833"/>
    </source>
</evidence>
<dbReference type="AlphaFoldDB" id="A0A4R1XYS0"/>
<evidence type="ECO:0000313" key="11">
    <source>
        <dbReference type="Proteomes" id="UP000294963"/>
    </source>
</evidence>
<feature type="signal peptide" evidence="8">
    <location>
        <begin position="1"/>
        <end position="26"/>
    </location>
</feature>
<evidence type="ECO:0000256" key="3">
    <source>
        <dbReference type="ARBA" id="ARBA00022723"/>
    </source>
</evidence>
<feature type="domain" description="Peptidase M3A/M3B catalytic" evidence="9">
    <location>
        <begin position="229"/>
        <end position="665"/>
    </location>
</feature>
<accession>A0A4R1XYS0</accession>
<dbReference type="Gene3D" id="3.40.390.10">
    <property type="entry name" value="Collagenase (Catalytic Domain)"/>
    <property type="match status" value="1"/>
</dbReference>
<keyword evidence="3 7" id="KW-0479">Metal-binding</keyword>
<evidence type="ECO:0000256" key="8">
    <source>
        <dbReference type="SAM" id="SignalP"/>
    </source>
</evidence>
<dbReference type="SUPFAM" id="SSF55486">
    <property type="entry name" value="Metalloproteases ('zincins'), catalytic domain"/>
    <property type="match status" value="1"/>
</dbReference>
<keyword evidence="5 7" id="KW-0862">Zinc</keyword>
<dbReference type="InterPro" id="IPR024077">
    <property type="entry name" value="Neurolysin/TOP_dom2"/>
</dbReference>
<dbReference type="Gene3D" id="1.10.1370.10">
    <property type="entry name" value="Neurolysin, domain 3"/>
    <property type="match status" value="1"/>
</dbReference>
<dbReference type="CDD" id="cd06455">
    <property type="entry name" value="M3A_TOP"/>
    <property type="match status" value="1"/>
</dbReference>
<dbReference type="GO" id="GO:0006518">
    <property type="term" value="P:peptide metabolic process"/>
    <property type="evidence" value="ECO:0007669"/>
    <property type="project" value="TreeGrafter"/>
</dbReference>
<comment type="cofactor">
    <cofactor evidence="7">
        <name>Zn(2+)</name>
        <dbReference type="ChEBI" id="CHEBI:29105"/>
    </cofactor>
    <text evidence="7">Binds 1 zinc ion.</text>
</comment>
<dbReference type="Pfam" id="PF01432">
    <property type="entry name" value="Peptidase_M3"/>
    <property type="match status" value="1"/>
</dbReference>
<evidence type="ECO:0000259" key="9">
    <source>
        <dbReference type="Pfam" id="PF01432"/>
    </source>
</evidence>
<comment type="similarity">
    <text evidence="1 7">Belongs to the peptidase M3 family.</text>
</comment>
<organism evidence="10 11">
    <name type="scientific">Acinetobacter calcoaceticus</name>
    <dbReference type="NCBI Taxonomy" id="471"/>
    <lineage>
        <taxon>Bacteria</taxon>
        <taxon>Pseudomonadati</taxon>
        <taxon>Pseudomonadota</taxon>
        <taxon>Gammaproteobacteria</taxon>
        <taxon>Moraxellales</taxon>
        <taxon>Moraxellaceae</taxon>
        <taxon>Acinetobacter</taxon>
        <taxon>Acinetobacter calcoaceticus/baumannii complex</taxon>
    </lineage>
</organism>
<gene>
    <name evidence="10" type="ORF">EC844_102151</name>
</gene>
<dbReference type="PANTHER" id="PTHR11804:SF84">
    <property type="entry name" value="SACCHAROLYSIN"/>
    <property type="match status" value="1"/>
</dbReference>
<dbReference type="GO" id="GO:0006508">
    <property type="term" value="P:proteolysis"/>
    <property type="evidence" value="ECO:0007669"/>
    <property type="project" value="UniProtKB-KW"/>
</dbReference>
<dbReference type="Proteomes" id="UP000294963">
    <property type="component" value="Unassembled WGS sequence"/>
</dbReference>
<keyword evidence="2 7" id="KW-0645">Protease</keyword>
<proteinExistence type="inferred from homology"/>
<dbReference type="PANTHER" id="PTHR11804">
    <property type="entry name" value="PROTEASE M3 THIMET OLIGOPEPTIDASE-RELATED"/>
    <property type="match status" value="1"/>
</dbReference>
<evidence type="ECO:0000256" key="2">
    <source>
        <dbReference type="ARBA" id="ARBA00022670"/>
    </source>
</evidence>
<keyword evidence="11" id="KW-1185">Reference proteome</keyword>
<reference evidence="10 11" key="1">
    <citation type="submission" date="2019-03" db="EMBL/GenBank/DDBJ databases">
        <title>Genomic analyses of the natural microbiome of Caenorhabditis elegans.</title>
        <authorList>
            <person name="Samuel B."/>
        </authorList>
    </citation>
    <scope>NUCLEOTIDE SEQUENCE [LARGE SCALE GENOMIC DNA]</scope>
    <source>
        <strain evidence="10 11">JUb89</strain>
    </source>
</reference>